<dbReference type="SUPFAM" id="SSF49478">
    <property type="entry name" value="Cna protein B-type domain"/>
    <property type="match status" value="1"/>
</dbReference>
<gene>
    <name evidence="3" type="ORF">IB285_12705</name>
</gene>
<evidence type="ECO:0008006" key="5">
    <source>
        <dbReference type="Google" id="ProtNLM"/>
    </source>
</evidence>
<organism evidence="3 4">
    <name type="scientific">Erythrobacter rubeus</name>
    <dbReference type="NCBI Taxonomy" id="2760803"/>
    <lineage>
        <taxon>Bacteria</taxon>
        <taxon>Pseudomonadati</taxon>
        <taxon>Pseudomonadota</taxon>
        <taxon>Alphaproteobacteria</taxon>
        <taxon>Sphingomonadales</taxon>
        <taxon>Erythrobacteraceae</taxon>
        <taxon>Erythrobacter/Porphyrobacter group</taxon>
        <taxon>Erythrobacter</taxon>
    </lineage>
</organism>
<dbReference type="EMBL" id="JACXLC010000001">
    <property type="protein sequence ID" value="MBD2843114.1"/>
    <property type="molecule type" value="Genomic_DNA"/>
</dbReference>
<feature type="chain" id="PRO_5045125271" description="Carboxypeptidase regulatory-like domain-containing protein" evidence="2">
    <location>
        <begin position="21"/>
        <end position="1128"/>
    </location>
</feature>
<proteinExistence type="predicted"/>
<comment type="caution">
    <text evidence="3">The sequence shown here is derived from an EMBL/GenBank/DDBJ whole genome shotgun (WGS) entry which is preliminary data.</text>
</comment>
<dbReference type="RefSeq" id="WP_190788512.1">
    <property type="nucleotide sequence ID" value="NZ_JACXLC010000001.1"/>
</dbReference>
<evidence type="ECO:0000313" key="3">
    <source>
        <dbReference type="EMBL" id="MBD2843114.1"/>
    </source>
</evidence>
<feature type="region of interest" description="Disordered" evidence="1">
    <location>
        <begin position="98"/>
        <end position="117"/>
    </location>
</feature>
<feature type="compositionally biased region" description="Polar residues" evidence="1">
    <location>
        <begin position="217"/>
        <end position="236"/>
    </location>
</feature>
<name>A0ABR8KQU4_9SPHN</name>
<keyword evidence="4" id="KW-1185">Reference proteome</keyword>
<dbReference type="Proteomes" id="UP000635384">
    <property type="component" value="Unassembled WGS sequence"/>
</dbReference>
<dbReference type="InterPro" id="IPR013783">
    <property type="entry name" value="Ig-like_fold"/>
</dbReference>
<feature type="region of interest" description="Disordered" evidence="1">
    <location>
        <begin position="178"/>
        <end position="236"/>
    </location>
</feature>
<evidence type="ECO:0000313" key="4">
    <source>
        <dbReference type="Proteomes" id="UP000635384"/>
    </source>
</evidence>
<dbReference type="Gene3D" id="2.60.40.10">
    <property type="entry name" value="Immunoglobulins"/>
    <property type="match status" value="1"/>
</dbReference>
<sequence length="1128" mass="121172">MNTIRAIGILAAIAAFPAVASGSLPTGSANTAVEGVTGEYAAAAPVLIESATATSRDSGKSLERPIFTQPKPYASDTRMPLEGFASPAAATTLKTATQPEGAFVSQEEHSGVSSAPNAAHLGPTKAGASSIITLPVGVIASDFRMKHKGLQGSRPENGLIEGDATNPADRLEESALPFEGAAPGRETVPPADRQARAVTDEKPKSKKNQIGPKRPSAQPNIPETAEFSTQQQQSFDLRPGTTTFPVDESEPVFTLNDELILQFKVRGIDATDTIIVYGTREGLYLPVGELTRILDLAVRVSDDGHYANGWFLTENRTVTLDLRNNRLTTNGGSRPLLPDEVQAFEGEMYLRSDLFAEILPVKLEPNLRTQSVLLTTLEPFPFEERLRRESERARLKARQGQGEEMQWPRQETPWLAASLPLADVELRAVSDSTMDERLEGDFRFGGDLAFMTAQAFLSATTRDGLVASLVQLGRRDGDGDLLGPLKASEFQVGDVATVSMPVGLRGRAGRGGFVSNRPFQAASVFEQIDLRGVLPDGYEVELYRNDILIGSVASAVNRQYEFLDVPVDYGLNIFRLVFFGPQGQRREEVRRVSVGDGRVAAGDLQYDFGAIQRGVNLLGVEGPDFNPLEGFGSWQAGGSASYGLNADVTAIAGFSYFEDVGEDVFLGTTGLRTGLGGLAVRADAAVASDGSNALGAGLGGRAFGGAFSLSHFEYGSGFSDEIRSNTRDPLRRATELDFNANLALGGIFGDSSIPVAARLRHVEFLDGRSSTDAIFRSSARLPGMIVSNTFEYTRNTAANGSGFSQLIGNFDLATFARSRTQLRGSVGYSLLQGPEITNVSGEIDYQIDGRTVVSGQASYSFSSAGLRLGASAIKEFDKFSLAFDGSYVFEQRSYSMALRLGFSFGRDPIRRNFFLAPPGQASSGSVSLRAFQDLDGDSVFGPGDVPLQDVNFSVFNNTSETDERGTARLTRLGNGVPVSVQVDPSSLPDILLAPVSRGIEIVPRPGRFHVMDFPIVALSEVEGTVSFSDKDTSRGVSGLRLQLIDRGGEVVATARTERGGYYFFEQVMPGRFQLIIEPEQAERLGICLTNEVEMVVEPSGDIYNLDLEVQNCALEIAVRSGPSTKTVP</sequence>
<reference evidence="3 4" key="1">
    <citation type="submission" date="2020-09" db="EMBL/GenBank/DDBJ databases">
        <authorList>
            <person name="Yoon J.-W."/>
        </authorList>
    </citation>
    <scope>NUCLEOTIDE SEQUENCE [LARGE SCALE GENOMIC DNA]</scope>
    <source>
        <strain evidence="3 4">KMU-140</strain>
    </source>
</reference>
<feature type="region of interest" description="Disordered" evidence="1">
    <location>
        <begin position="53"/>
        <end position="78"/>
    </location>
</feature>
<feature type="signal peptide" evidence="2">
    <location>
        <begin position="1"/>
        <end position="20"/>
    </location>
</feature>
<feature type="compositionally biased region" description="Basic and acidic residues" evidence="1">
    <location>
        <begin position="193"/>
        <end position="203"/>
    </location>
</feature>
<protein>
    <recommendedName>
        <fullName evidence="5">Carboxypeptidase regulatory-like domain-containing protein</fullName>
    </recommendedName>
</protein>
<accession>A0ABR8KQU4</accession>
<keyword evidence="2" id="KW-0732">Signal</keyword>
<evidence type="ECO:0000256" key="2">
    <source>
        <dbReference type="SAM" id="SignalP"/>
    </source>
</evidence>
<evidence type="ECO:0000256" key="1">
    <source>
        <dbReference type="SAM" id="MobiDB-lite"/>
    </source>
</evidence>